<organism evidence="2 3">
    <name type="scientific">Microthlaspi erraticum</name>
    <dbReference type="NCBI Taxonomy" id="1685480"/>
    <lineage>
        <taxon>Eukaryota</taxon>
        <taxon>Viridiplantae</taxon>
        <taxon>Streptophyta</taxon>
        <taxon>Embryophyta</taxon>
        <taxon>Tracheophyta</taxon>
        <taxon>Spermatophyta</taxon>
        <taxon>Magnoliopsida</taxon>
        <taxon>eudicotyledons</taxon>
        <taxon>Gunneridae</taxon>
        <taxon>Pentapetalae</taxon>
        <taxon>rosids</taxon>
        <taxon>malvids</taxon>
        <taxon>Brassicales</taxon>
        <taxon>Brassicaceae</taxon>
        <taxon>Coluteocarpeae</taxon>
        <taxon>Microthlaspi</taxon>
    </lineage>
</organism>
<sequence length="144" mass="16297">MDHFLQGREEDVTFRQLGDLFGFTMEREPWNIKEEELQRVWATIADGVYSSSRSKAAQIRKPTHHLTHKDGKKIRGDRIAGNLMPLLDSSLLQDKLTTLGKREGSLVLEGSSHQFCAAGVQVDKRRSTPARLDGHQVLQDQPPH</sequence>
<comment type="caution">
    <text evidence="2">The sequence shown here is derived from an EMBL/GenBank/DDBJ whole genome shotgun (WGS) entry which is preliminary data.</text>
</comment>
<dbReference type="OrthoDB" id="1750933at2759"/>
<dbReference type="Proteomes" id="UP000467841">
    <property type="component" value="Unassembled WGS sequence"/>
</dbReference>
<evidence type="ECO:0000259" key="1">
    <source>
        <dbReference type="Pfam" id="PF03078"/>
    </source>
</evidence>
<reference evidence="2" key="1">
    <citation type="submission" date="2020-01" db="EMBL/GenBank/DDBJ databases">
        <authorList>
            <person name="Mishra B."/>
        </authorList>
    </citation>
    <scope>NUCLEOTIDE SEQUENCE [LARGE SCALE GENOMIC DNA]</scope>
</reference>
<proteinExistence type="predicted"/>
<dbReference type="Pfam" id="PF03078">
    <property type="entry name" value="ATHILA"/>
    <property type="match status" value="1"/>
</dbReference>
<name>A0A6D2K9T9_9BRAS</name>
<evidence type="ECO:0000313" key="3">
    <source>
        <dbReference type="Proteomes" id="UP000467841"/>
    </source>
</evidence>
<protein>
    <recommendedName>
        <fullName evidence="1">Arabidopsis retrotransposon Orf1 C-terminal domain-containing protein</fullName>
    </recommendedName>
</protein>
<dbReference type="AlphaFoldDB" id="A0A6D2K9T9"/>
<dbReference type="InterPro" id="IPR004312">
    <property type="entry name" value="ATHILA_Orf1_C"/>
</dbReference>
<evidence type="ECO:0000313" key="2">
    <source>
        <dbReference type="EMBL" id="CAA7048900.1"/>
    </source>
</evidence>
<dbReference type="EMBL" id="CACVBM020001398">
    <property type="protein sequence ID" value="CAA7048900.1"/>
    <property type="molecule type" value="Genomic_DNA"/>
</dbReference>
<gene>
    <name evidence="2" type="ORF">MERR_LOCUS36135</name>
</gene>
<keyword evidence="3" id="KW-1185">Reference proteome</keyword>
<accession>A0A6D2K9T9</accession>
<feature type="domain" description="Arabidopsis retrotransposon Orf1 C-terminal" evidence="1">
    <location>
        <begin position="5"/>
        <end position="63"/>
    </location>
</feature>